<sequence>MSALPDITIQEVCPRDGLQIEPTVVPTDLKIALIDRLSALGFRRIEAGSFVSPKAVPALADGNEVFRSIVRREGVIFVALIPNLRGAERALEAGADEVNFVMSASETHNRVNIGMDHQGSLSALAGVTAAIGRRVHLNATLATAFGCPFEGEQHEDKVLRLIENYLRLGAQSITLADTTGMANPKLVRQRVKSILGLVPRDELTLHFHNTRGLGLVNVMAGFDAGAVRFDASLGGLGGCPFAPGASGNVCTEDLVNLCRDIGLNTGLDLEGLIALSRELPSMVGHPVPGQVAKAGRACDLHPVPLRLTLTD</sequence>
<dbReference type="Pfam" id="PF00682">
    <property type="entry name" value="HMGL-like"/>
    <property type="match status" value="1"/>
</dbReference>
<gene>
    <name evidence="5" type="ORF">FXV83_31660</name>
</gene>
<organism evidence="5 6">
    <name type="scientific">Bradyrhizobium hipponense</name>
    <dbReference type="NCBI Taxonomy" id="2605638"/>
    <lineage>
        <taxon>Bacteria</taxon>
        <taxon>Pseudomonadati</taxon>
        <taxon>Pseudomonadota</taxon>
        <taxon>Alphaproteobacteria</taxon>
        <taxon>Hyphomicrobiales</taxon>
        <taxon>Nitrobacteraceae</taxon>
        <taxon>Bradyrhizobium</taxon>
    </lineage>
</organism>
<dbReference type="NCBIfam" id="NF004283">
    <property type="entry name" value="PRK05692.1"/>
    <property type="match status" value="1"/>
</dbReference>
<dbReference type="EMBL" id="VSTH01000127">
    <property type="protein sequence ID" value="TYO62665.1"/>
    <property type="molecule type" value="Genomic_DNA"/>
</dbReference>
<comment type="caution">
    <text evidence="5">The sequence shown here is derived from an EMBL/GenBank/DDBJ whole genome shotgun (WGS) entry which is preliminary data.</text>
</comment>
<accession>A0A5S4YH88</accession>
<dbReference type="GO" id="GO:0006552">
    <property type="term" value="P:L-leucine catabolic process"/>
    <property type="evidence" value="ECO:0007669"/>
    <property type="project" value="TreeGrafter"/>
</dbReference>
<dbReference type="GO" id="GO:0004419">
    <property type="term" value="F:hydroxymethylglutaryl-CoA lyase activity"/>
    <property type="evidence" value="ECO:0007669"/>
    <property type="project" value="TreeGrafter"/>
</dbReference>
<dbReference type="PANTHER" id="PTHR42738">
    <property type="entry name" value="HYDROXYMETHYLGLUTARYL-COA LYASE"/>
    <property type="match status" value="1"/>
</dbReference>
<dbReference type="Gene3D" id="3.20.20.70">
    <property type="entry name" value="Aldolase class I"/>
    <property type="match status" value="1"/>
</dbReference>
<dbReference type="GO" id="GO:0046872">
    <property type="term" value="F:metal ion binding"/>
    <property type="evidence" value="ECO:0007669"/>
    <property type="project" value="UniProtKB-KW"/>
</dbReference>
<dbReference type="GO" id="GO:0046951">
    <property type="term" value="P:ketone body biosynthetic process"/>
    <property type="evidence" value="ECO:0007669"/>
    <property type="project" value="TreeGrafter"/>
</dbReference>
<reference evidence="5 6" key="1">
    <citation type="submission" date="2019-08" db="EMBL/GenBank/DDBJ databases">
        <title>Bradyrhizobium hipponensis sp. nov., a rhizobium isolated from a Lupinus angustifolius root nodule in Tunisia.</title>
        <authorList>
            <person name="Off K."/>
            <person name="Rejili M."/>
            <person name="Mars M."/>
            <person name="Brachmann A."/>
            <person name="Marin M."/>
        </authorList>
    </citation>
    <scope>NUCLEOTIDE SEQUENCE [LARGE SCALE GENOMIC DNA]</scope>
    <source>
        <strain evidence="6">aSej3</strain>
    </source>
</reference>
<keyword evidence="6" id="KW-1185">Reference proteome</keyword>
<dbReference type="InterPro" id="IPR000891">
    <property type="entry name" value="PYR_CT"/>
</dbReference>
<proteinExistence type="inferred from homology"/>
<evidence type="ECO:0000256" key="2">
    <source>
        <dbReference type="ARBA" id="ARBA00022723"/>
    </source>
</evidence>
<dbReference type="InterPro" id="IPR013785">
    <property type="entry name" value="Aldolase_TIM"/>
</dbReference>
<evidence type="ECO:0000313" key="6">
    <source>
        <dbReference type="Proteomes" id="UP000324797"/>
    </source>
</evidence>
<dbReference type="Proteomes" id="UP000324797">
    <property type="component" value="Unassembled WGS sequence"/>
</dbReference>
<evidence type="ECO:0000313" key="5">
    <source>
        <dbReference type="EMBL" id="TYO62665.1"/>
    </source>
</evidence>
<comment type="similarity">
    <text evidence="1">Belongs to the HMG-CoA lyase family.</text>
</comment>
<dbReference type="CDD" id="cd07938">
    <property type="entry name" value="DRE_TIM_HMGL"/>
    <property type="match status" value="1"/>
</dbReference>
<evidence type="ECO:0000256" key="1">
    <source>
        <dbReference type="ARBA" id="ARBA00009405"/>
    </source>
</evidence>
<feature type="domain" description="Pyruvate carboxyltransferase" evidence="4">
    <location>
        <begin position="7"/>
        <end position="273"/>
    </location>
</feature>
<name>A0A5S4YH88_9BRAD</name>
<keyword evidence="3 5" id="KW-0456">Lyase</keyword>
<protein>
    <submittedName>
        <fullName evidence="5">Hydroxymethylglutaryl-CoA lyase</fullName>
    </submittedName>
</protein>
<dbReference type="SUPFAM" id="SSF51569">
    <property type="entry name" value="Aldolase"/>
    <property type="match status" value="1"/>
</dbReference>
<dbReference type="PANTHER" id="PTHR42738:SF7">
    <property type="entry name" value="HYDROXYMETHYLGLUTARYL-COA LYASE"/>
    <property type="match status" value="1"/>
</dbReference>
<evidence type="ECO:0000259" key="4">
    <source>
        <dbReference type="PROSITE" id="PS50991"/>
    </source>
</evidence>
<dbReference type="InterPro" id="IPR043594">
    <property type="entry name" value="HMGL"/>
</dbReference>
<evidence type="ECO:0000256" key="3">
    <source>
        <dbReference type="ARBA" id="ARBA00023239"/>
    </source>
</evidence>
<dbReference type="PROSITE" id="PS50991">
    <property type="entry name" value="PYR_CT"/>
    <property type="match status" value="1"/>
</dbReference>
<keyword evidence="2" id="KW-0479">Metal-binding</keyword>
<dbReference type="RefSeq" id="WP_148743503.1">
    <property type="nucleotide sequence ID" value="NZ_VSTH01000127.1"/>
</dbReference>
<dbReference type="AlphaFoldDB" id="A0A5S4YH88"/>